<evidence type="ECO:0000313" key="4">
    <source>
        <dbReference type="EMBL" id="GAB1219170.1"/>
    </source>
</evidence>
<comment type="similarity">
    <text evidence="1">Belongs to the V-ATPase D subunit family.</text>
</comment>
<comment type="caution">
    <text evidence="4">The sequence shown here is derived from an EMBL/GenBank/DDBJ whole genome shotgun (WGS) entry which is preliminary data.</text>
</comment>
<organism evidence="4 5">
    <name type="scientific">Entamoeba nuttalli</name>
    <dbReference type="NCBI Taxonomy" id="412467"/>
    <lineage>
        <taxon>Eukaryota</taxon>
        <taxon>Amoebozoa</taxon>
        <taxon>Evosea</taxon>
        <taxon>Archamoebae</taxon>
        <taxon>Mastigamoebida</taxon>
        <taxon>Entamoebidae</taxon>
        <taxon>Entamoeba</taxon>
    </lineage>
</organism>
<dbReference type="Proteomes" id="UP001628156">
    <property type="component" value="Unassembled WGS sequence"/>
</dbReference>
<dbReference type="PANTHER" id="PTHR11671">
    <property type="entry name" value="V-TYPE ATP SYNTHASE SUBUNIT D"/>
    <property type="match status" value="1"/>
</dbReference>
<dbReference type="InterPro" id="IPR002699">
    <property type="entry name" value="V_ATPase_D"/>
</dbReference>
<dbReference type="EMBL" id="BAAFRS010000017">
    <property type="protein sequence ID" value="GAB1219170.1"/>
    <property type="molecule type" value="Genomic_DNA"/>
</dbReference>
<evidence type="ECO:0000256" key="2">
    <source>
        <dbReference type="ARBA" id="ARBA00022448"/>
    </source>
</evidence>
<protein>
    <recommendedName>
        <fullName evidence="6">V-type ATPase, D subunit protein</fullName>
    </recommendedName>
</protein>
<accession>A0ABQ0D8K7</accession>
<sequence length="253" mass="28782">MSDKRYTVFPTRMQLTTYKGKLVGAQRGHDLLKRKTDALNQKFKSILKKIIEEKMSMKDYMKASSFSLVSAKYTAGEFSHVVVQNVKNSTYKVKLTQENIAGVRLPVFSQSHQEIRLQDLTGLSKGGQSVANARQQYLKALDSLVKLASLQTAFLTLDTVIKITNRRVNALEHVVIPMTQATVKYIETELDESEREEFFRLKLIQNKKKKAIAIKEAAKEKEQKELKAQGKVSISKQEKPLDLVGEEDEDIIF</sequence>
<evidence type="ECO:0008006" key="6">
    <source>
        <dbReference type="Google" id="ProtNLM"/>
    </source>
</evidence>
<keyword evidence="3" id="KW-0406">Ion transport</keyword>
<dbReference type="NCBIfam" id="TIGR00309">
    <property type="entry name" value="V_ATPase_subD"/>
    <property type="match status" value="1"/>
</dbReference>
<dbReference type="Pfam" id="PF01813">
    <property type="entry name" value="ATP-synt_D"/>
    <property type="match status" value="1"/>
</dbReference>
<dbReference type="Gene3D" id="1.10.287.3240">
    <property type="match status" value="1"/>
</dbReference>
<evidence type="ECO:0000256" key="1">
    <source>
        <dbReference type="ARBA" id="ARBA00005850"/>
    </source>
</evidence>
<keyword evidence="5" id="KW-1185">Reference proteome</keyword>
<evidence type="ECO:0000313" key="5">
    <source>
        <dbReference type="Proteomes" id="UP001628156"/>
    </source>
</evidence>
<keyword evidence="2" id="KW-0813">Transport</keyword>
<name>A0ABQ0D8K7_9EUKA</name>
<proteinExistence type="inferred from homology"/>
<gene>
    <name evidence="4" type="ORF">ENUP19_0017G0006</name>
</gene>
<evidence type="ECO:0000256" key="3">
    <source>
        <dbReference type="ARBA" id="ARBA00023065"/>
    </source>
</evidence>
<reference evidence="4 5" key="1">
    <citation type="journal article" date="2019" name="PLoS Negl. Trop. Dis.">
        <title>Whole genome sequencing of Entamoeba nuttalli reveals mammalian host-related molecular signatures and a novel octapeptide-repeat surface protein.</title>
        <authorList>
            <person name="Tanaka M."/>
            <person name="Makiuchi T."/>
            <person name="Komiyama T."/>
            <person name="Shiina T."/>
            <person name="Osaki K."/>
            <person name="Tachibana H."/>
        </authorList>
    </citation>
    <scope>NUCLEOTIDE SEQUENCE [LARGE SCALE GENOMIC DNA]</scope>
    <source>
        <strain evidence="4 5">P19-061405</strain>
    </source>
</reference>